<dbReference type="Proteomes" id="UP001185755">
    <property type="component" value="Unassembled WGS sequence"/>
</dbReference>
<keyword evidence="3 6" id="KW-0560">Oxidoreductase</keyword>
<proteinExistence type="predicted"/>
<evidence type="ECO:0000256" key="3">
    <source>
        <dbReference type="ARBA" id="ARBA00023002"/>
    </source>
</evidence>
<evidence type="ECO:0000256" key="2">
    <source>
        <dbReference type="ARBA" id="ARBA00022643"/>
    </source>
</evidence>
<dbReference type="InterPro" id="IPR011251">
    <property type="entry name" value="Luciferase-like_dom"/>
</dbReference>
<dbReference type="PANTHER" id="PTHR42847:SF4">
    <property type="entry name" value="ALKANESULFONATE MONOOXYGENASE-RELATED"/>
    <property type="match status" value="1"/>
</dbReference>
<evidence type="ECO:0000256" key="4">
    <source>
        <dbReference type="ARBA" id="ARBA00023033"/>
    </source>
</evidence>
<dbReference type="GO" id="GO:0016491">
    <property type="term" value="F:oxidoreductase activity"/>
    <property type="evidence" value="ECO:0007669"/>
    <property type="project" value="UniProtKB-KW"/>
</dbReference>
<keyword evidence="1" id="KW-0285">Flavoprotein</keyword>
<sequence>MKLNYQFPTGAVKHWETWIGAHEFAEIAVAAEANGFDIVSTTDHPFPSEEWLASGGHHSLDPFVALSFMAAATTRIRLMTFILVAGYRNPYATAKSVASLDLLSGGRLVAGMGAGYQANEFEVLGASFADRGPRFDEAIVAMQEAWSGEVIHRDGPFFPAHAHQMLPRPAQRPGPPIWIGGNSKASIRRVAEVADGWLPFEQSVAQSVITNTPPLETGQLAERIAQIREKRAELGRTPEFEVCFTPTARRDADEMADALAEQTGALSEAGVTHISVESKTRSMDACLREIELLGTRLAGFRTPE</sequence>
<dbReference type="InterPro" id="IPR019921">
    <property type="entry name" value="Lucif-like_OxRdtase_Rv2161c"/>
</dbReference>
<dbReference type="Gene3D" id="3.20.20.30">
    <property type="entry name" value="Luciferase-like domain"/>
    <property type="match status" value="1"/>
</dbReference>
<evidence type="ECO:0000313" key="6">
    <source>
        <dbReference type="EMBL" id="MDV6264928.1"/>
    </source>
</evidence>
<dbReference type="PANTHER" id="PTHR42847">
    <property type="entry name" value="ALKANESULFONATE MONOOXYGENASE"/>
    <property type="match status" value="1"/>
</dbReference>
<evidence type="ECO:0000313" key="7">
    <source>
        <dbReference type="Proteomes" id="UP001185755"/>
    </source>
</evidence>
<dbReference type="EMBL" id="JAWLJX010000024">
    <property type="protein sequence ID" value="MDV6264928.1"/>
    <property type="molecule type" value="Genomic_DNA"/>
</dbReference>
<keyword evidence="7" id="KW-1185">Reference proteome</keyword>
<comment type="caution">
    <text evidence="6">The sequence shown here is derived from an EMBL/GenBank/DDBJ whole genome shotgun (WGS) entry which is preliminary data.</text>
</comment>
<dbReference type="InterPro" id="IPR036661">
    <property type="entry name" value="Luciferase-like_sf"/>
</dbReference>
<evidence type="ECO:0000256" key="1">
    <source>
        <dbReference type="ARBA" id="ARBA00022630"/>
    </source>
</evidence>
<organism evidence="6 7">
    <name type="scientific">Rhodococcoides yunnanense</name>
    <dbReference type="NCBI Taxonomy" id="278209"/>
    <lineage>
        <taxon>Bacteria</taxon>
        <taxon>Bacillati</taxon>
        <taxon>Actinomycetota</taxon>
        <taxon>Actinomycetes</taxon>
        <taxon>Mycobacteriales</taxon>
        <taxon>Nocardiaceae</taxon>
        <taxon>Rhodococcoides</taxon>
    </lineage>
</organism>
<keyword evidence="4" id="KW-0503">Monooxygenase</keyword>
<dbReference type="SUPFAM" id="SSF51679">
    <property type="entry name" value="Bacterial luciferase-like"/>
    <property type="match status" value="1"/>
</dbReference>
<protein>
    <submittedName>
        <fullName evidence="6">LLM class F420-dependent oxidoreductase</fullName>
        <ecNumber evidence="6">1.-.-.-</ecNumber>
    </submittedName>
</protein>
<dbReference type="EC" id="1.-.-.-" evidence="6"/>
<accession>A0ABU4BL23</accession>
<dbReference type="InterPro" id="IPR050172">
    <property type="entry name" value="SsuD_RutA_monooxygenase"/>
</dbReference>
<name>A0ABU4BL23_9NOCA</name>
<gene>
    <name evidence="6" type="ORF">R3P96_26645</name>
</gene>
<reference evidence="6 7" key="1">
    <citation type="submission" date="2023-10" db="EMBL/GenBank/DDBJ databases">
        <title>Development of a sustainable strategy for remediation of hydrocarbon-contaminated territories based on the waste exchange concept.</title>
        <authorList>
            <person name="Krivoruchko A."/>
        </authorList>
    </citation>
    <scope>NUCLEOTIDE SEQUENCE [LARGE SCALE GENOMIC DNA]</scope>
    <source>
        <strain evidence="6 7">IEGM 1323</strain>
    </source>
</reference>
<feature type="domain" description="Luciferase-like" evidence="5">
    <location>
        <begin position="20"/>
        <end position="259"/>
    </location>
</feature>
<evidence type="ECO:0000259" key="5">
    <source>
        <dbReference type="Pfam" id="PF00296"/>
    </source>
</evidence>
<keyword evidence="2" id="KW-0288">FMN</keyword>
<dbReference type="RefSeq" id="WP_317566920.1">
    <property type="nucleotide sequence ID" value="NZ_JAWLJX010000024.1"/>
</dbReference>
<dbReference type="NCBIfam" id="TIGR03619">
    <property type="entry name" value="F420_Rv2161c"/>
    <property type="match status" value="1"/>
</dbReference>
<dbReference type="Pfam" id="PF00296">
    <property type="entry name" value="Bac_luciferase"/>
    <property type="match status" value="1"/>
</dbReference>